<dbReference type="AlphaFoldDB" id="A0A6A5T3C9"/>
<feature type="compositionally biased region" description="Low complexity" evidence="6">
    <location>
        <begin position="249"/>
        <end position="260"/>
    </location>
</feature>
<dbReference type="Gene3D" id="1.10.1040.10">
    <property type="entry name" value="N-(1-d-carboxylethyl)-l-norvaline Dehydrogenase, domain 2"/>
    <property type="match status" value="1"/>
</dbReference>
<feature type="domain" description="Ketopantoate reductase N-terminal" evidence="7">
    <location>
        <begin position="57"/>
        <end position="241"/>
    </location>
</feature>
<gene>
    <name evidence="9" type="ORF">EJ02DRAFT_450385</name>
</gene>
<dbReference type="Pfam" id="PF08546">
    <property type="entry name" value="ApbA_C"/>
    <property type="match status" value="1"/>
</dbReference>
<feature type="region of interest" description="Disordered" evidence="6">
    <location>
        <begin position="238"/>
        <end position="260"/>
    </location>
</feature>
<evidence type="ECO:0000313" key="9">
    <source>
        <dbReference type="EMBL" id="KAF1946660.1"/>
    </source>
</evidence>
<dbReference type="SUPFAM" id="SSF48179">
    <property type="entry name" value="6-phosphogluconate dehydrogenase C-terminal domain-like"/>
    <property type="match status" value="1"/>
</dbReference>
<sequence>MSIYPRFKFTRGLHGFGLISHYHRLRSLASSHLPTSISPSRILPFRNISTTKTSPRVHILGLGSIGTFVAHALAETPERPLVTLLLHRASLGEAYMRNGKEIVLETREGQSITYTGYDLEVLHDTKWYTMDPASYAPGTLHTQQYSRYPIDEFISNLIVCVKSTQTVAALRPLIPRLSRTSTVVFLQNGAGMIEDANTHLWPDPSLRPTYITGVISHGVTLNGPFNITHTGVAATSIGPVPREEDVTSDPHASRPSSASPSYLLDTLPLAPILNCQTYAWPAILQLQLEKLATNAFSNPLCALADATTAYLFDIPEACRALMQEISSVILALPELQGIPGAKERFSAKTLEETVMGIVDRNRATTTSMVWDLRRGRETEVRYINGYWARRGREVGLRTPLNEELVRKVEERCRAVRKVGDRRYSTS</sequence>
<dbReference type="Gene3D" id="3.40.50.720">
    <property type="entry name" value="NAD(P)-binding Rossmann-like Domain"/>
    <property type="match status" value="1"/>
</dbReference>
<dbReference type="InterPro" id="IPR050838">
    <property type="entry name" value="Ketopantoate_reductase"/>
</dbReference>
<dbReference type="GO" id="GO:0005739">
    <property type="term" value="C:mitochondrion"/>
    <property type="evidence" value="ECO:0007669"/>
    <property type="project" value="TreeGrafter"/>
</dbReference>
<organism evidence="9 10">
    <name type="scientific">Clathrospora elynae</name>
    <dbReference type="NCBI Taxonomy" id="706981"/>
    <lineage>
        <taxon>Eukaryota</taxon>
        <taxon>Fungi</taxon>
        <taxon>Dikarya</taxon>
        <taxon>Ascomycota</taxon>
        <taxon>Pezizomycotina</taxon>
        <taxon>Dothideomycetes</taxon>
        <taxon>Pleosporomycetidae</taxon>
        <taxon>Pleosporales</taxon>
        <taxon>Diademaceae</taxon>
        <taxon>Clathrospora</taxon>
    </lineage>
</organism>
<accession>A0A6A5T3C9</accession>
<keyword evidence="4" id="KW-0560">Oxidoreductase</keyword>
<evidence type="ECO:0000259" key="7">
    <source>
        <dbReference type="Pfam" id="PF02558"/>
    </source>
</evidence>
<dbReference type="Proteomes" id="UP000800038">
    <property type="component" value="Unassembled WGS sequence"/>
</dbReference>
<dbReference type="NCBIfam" id="TIGR00745">
    <property type="entry name" value="apbA_panE"/>
    <property type="match status" value="1"/>
</dbReference>
<evidence type="ECO:0000256" key="4">
    <source>
        <dbReference type="ARBA" id="ARBA00023002"/>
    </source>
</evidence>
<dbReference type="InterPro" id="IPR008927">
    <property type="entry name" value="6-PGluconate_DH-like_C_sf"/>
</dbReference>
<protein>
    <recommendedName>
        <fullName evidence="2">2-dehydropantoate 2-reductase</fullName>
        <ecNumber evidence="2">1.1.1.169</ecNumber>
    </recommendedName>
    <alternativeName>
        <fullName evidence="5">Ketopantoate reductase</fullName>
    </alternativeName>
</protein>
<keyword evidence="3" id="KW-0521">NADP</keyword>
<evidence type="ECO:0000313" key="10">
    <source>
        <dbReference type="Proteomes" id="UP000800038"/>
    </source>
</evidence>
<dbReference type="PANTHER" id="PTHR43765:SF2">
    <property type="entry name" value="2-DEHYDROPANTOATE 2-REDUCTASE"/>
    <property type="match status" value="1"/>
</dbReference>
<dbReference type="GO" id="GO:0008677">
    <property type="term" value="F:2-dehydropantoate 2-reductase activity"/>
    <property type="evidence" value="ECO:0007669"/>
    <property type="project" value="UniProtKB-EC"/>
</dbReference>
<dbReference type="EMBL" id="ML976002">
    <property type="protein sequence ID" value="KAF1946660.1"/>
    <property type="molecule type" value="Genomic_DNA"/>
</dbReference>
<evidence type="ECO:0000256" key="3">
    <source>
        <dbReference type="ARBA" id="ARBA00022857"/>
    </source>
</evidence>
<reference evidence="9" key="1">
    <citation type="journal article" date="2020" name="Stud. Mycol.">
        <title>101 Dothideomycetes genomes: a test case for predicting lifestyles and emergence of pathogens.</title>
        <authorList>
            <person name="Haridas S."/>
            <person name="Albert R."/>
            <person name="Binder M."/>
            <person name="Bloem J."/>
            <person name="Labutti K."/>
            <person name="Salamov A."/>
            <person name="Andreopoulos B."/>
            <person name="Baker S."/>
            <person name="Barry K."/>
            <person name="Bills G."/>
            <person name="Bluhm B."/>
            <person name="Cannon C."/>
            <person name="Castanera R."/>
            <person name="Culley D."/>
            <person name="Daum C."/>
            <person name="Ezra D."/>
            <person name="Gonzalez J."/>
            <person name="Henrissat B."/>
            <person name="Kuo A."/>
            <person name="Liang C."/>
            <person name="Lipzen A."/>
            <person name="Lutzoni F."/>
            <person name="Magnuson J."/>
            <person name="Mondo S."/>
            <person name="Nolan M."/>
            <person name="Ohm R."/>
            <person name="Pangilinan J."/>
            <person name="Park H.-J."/>
            <person name="Ramirez L."/>
            <person name="Alfaro M."/>
            <person name="Sun H."/>
            <person name="Tritt A."/>
            <person name="Yoshinaga Y."/>
            <person name="Zwiers L.-H."/>
            <person name="Turgeon B."/>
            <person name="Goodwin S."/>
            <person name="Spatafora J."/>
            <person name="Crous P."/>
            <person name="Grigoriev I."/>
        </authorList>
    </citation>
    <scope>NUCLEOTIDE SEQUENCE</scope>
    <source>
        <strain evidence="9">CBS 161.51</strain>
    </source>
</reference>
<evidence type="ECO:0000256" key="1">
    <source>
        <dbReference type="ARBA" id="ARBA00007870"/>
    </source>
</evidence>
<dbReference type="GO" id="GO:0050661">
    <property type="term" value="F:NADP binding"/>
    <property type="evidence" value="ECO:0007669"/>
    <property type="project" value="TreeGrafter"/>
</dbReference>
<keyword evidence="10" id="KW-1185">Reference proteome</keyword>
<dbReference type="InterPro" id="IPR013328">
    <property type="entry name" value="6PGD_dom2"/>
</dbReference>
<evidence type="ECO:0000259" key="8">
    <source>
        <dbReference type="Pfam" id="PF08546"/>
    </source>
</evidence>
<dbReference type="InterPro" id="IPR013752">
    <property type="entry name" value="KPA_reductase"/>
</dbReference>
<dbReference type="InterPro" id="IPR013332">
    <property type="entry name" value="KPR_N"/>
</dbReference>
<dbReference type="SUPFAM" id="SSF51735">
    <property type="entry name" value="NAD(P)-binding Rossmann-fold domains"/>
    <property type="match status" value="1"/>
</dbReference>
<dbReference type="OrthoDB" id="73846at2759"/>
<name>A0A6A5T3C9_9PLEO</name>
<evidence type="ECO:0000256" key="2">
    <source>
        <dbReference type="ARBA" id="ARBA00013014"/>
    </source>
</evidence>
<evidence type="ECO:0000256" key="6">
    <source>
        <dbReference type="SAM" id="MobiDB-lite"/>
    </source>
</evidence>
<dbReference type="InterPro" id="IPR003710">
    <property type="entry name" value="ApbA"/>
</dbReference>
<proteinExistence type="inferred from homology"/>
<dbReference type="PANTHER" id="PTHR43765">
    <property type="entry name" value="2-DEHYDROPANTOATE 2-REDUCTASE-RELATED"/>
    <property type="match status" value="1"/>
</dbReference>
<dbReference type="Pfam" id="PF02558">
    <property type="entry name" value="ApbA"/>
    <property type="match status" value="1"/>
</dbReference>
<comment type="similarity">
    <text evidence="1">Belongs to the ketopantoate reductase family.</text>
</comment>
<feature type="domain" description="Ketopantoate reductase C-terminal" evidence="8">
    <location>
        <begin position="283"/>
        <end position="408"/>
    </location>
</feature>
<dbReference type="GO" id="GO:0015940">
    <property type="term" value="P:pantothenate biosynthetic process"/>
    <property type="evidence" value="ECO:0007669"/>
    <property type="project" value="InterPro"/>
</dbReference>
<evidence type="ECO:0000256" key="5">
    <source>
        <dbReference type="ARBA" id="ARBA00032024"/>
    </source>
</evidence>
<dbReference type="EC" id="1.1.1.169" evidence="2"/>
<dbReference type="InterPro" id="IPR036291">
    <property type="entry name" value="NAD(P)-bd_dom_sf"/>
</dbReference>